<sequence>MLLTRSYKANDRDHVSLASGTALPQDRLPRYFAKNGPLDADPKGVKKEGNGRGGWGSAGTEAQDYGYNFNQARRRSNSSANTDLADFKTKFEVDDEPVFEESLHGPREEVEDDASGSSSGSSIDEAESKQA</sequence>
<feature type="region of interest" description="Disordered" evidence="1">
    <location>
        <begin position="18"/>
        <end position="131"/>
    </location>
</feature>
<accession>A0A8H3IPT7</accession>
<dbReference type="EMBL" id="CAJPDQ010000026">
    <property type="protein sequence ID" value="CAF9926963.1"/>
    <property type="molecule type" value="Genomic_DNA"/>
</dbReference>
<dbReference type="Proteomes" id="UP000664169">
    <property type="component" value="Unassembled WGS sequence"/>
</dbReference>
<evidence type="ECO:0000313" key="3">
    <source>
        <dbReference type="Proteomes" id="UP000664169"/>
    </source>
</evidence>
<dbReference type="OrthoDB" id="2122308at2759"/>
<reference evidence="2" key="1">
    <citation type="submission" date="2021-03" db="EMBL/GenBank/DDBJ databases">
        <authorList>
            <person name="Tagirdzhanova G."/>
        </authorList>
    </citation>
    <scope>NUCLEOTIDE SEQUENCE</scope>
</reference>
<feature type="compositionally biased region" description="Basic and acidic residues" evidence="1">
    <location>
        <begin position="40"/>
        <end position="50"/>
    </location>
</feature>
<gene>
    <name evidence="2" type="ORF">GOMPHAMPRED_004278</name>
</gene>
<keyword evidence="3" id="KW-1185">Reference proteome</keyword>
<protein>
    <submittedName>
        <fullName evidence="2">Uncharacterized protein</fullName>
    </submittedName>
</protein>
<evidence type="ECO:0000313" key="2">
    <source>
        <dbReference type="EMBL" id="CAF9926963.1"/>
    </source>
</evidence>
<proteinExistence type="predicted"/>
<dbReference type="AlphaFoldDB" id="A0A8H3IPT7"/>
<organism evidence="2 3">
    <name type="scientific">Gomphillus americanus</name>
    <dbReference type="NCBI Taxonomy" id="1940652"/>
    <lineage>
        <taxon>Eukaryota</taxon>
        <taxon>Fungi</taxon>
        <taxon>Dikarya</taxon>
        <taxon>Ascomycota</taxon>
        <taxon>Pezizomycotina</taxon>
        <taxon>Lecanoromycetes</taxon>
        <taxon>OSLEUM clade</taxon>
        <taxon>Ostropomycetidae</taxon>
        <taxon>Ostropales</taxon>
        <taxon>Graphidaceae</taxon>
        <taxon>Gomphilloideae</taxon>
        <taxon>Gomphillus</taxon>
    </lineage>
</organism>
<evidence type="ECO:0000256" key="1">
    <source>
        <dbReference type="SAM" id="MobiDB-lite"/>
    </source>
</evidence>
<comment type="caution">
    <text evidence="2">The sequence shown here is derived from an EMBL/GenBank/DDBJ whole genome shotgun (WGS) entry which is preliminary data.</text>
</comment>
<name>A0A8H3IPT7_9LECA</name>